<dbReference type="RefSeq" id="WP_100919370.1">
    <property type="nucleotide sequence ID" value="NZ_CP020370.1"/>
</dbReference>
<sequence length="85" mass="9629">MNSIPAQEIQRRGMSAVDELLRQGPVQVIENQRARYVVLSTEDYERLTAGPSAWDWLERPSRATRDKSAIDADLSAERDAWDATP</sequence>
<dbReference type="InterPro" id="IPR036165">
    <property type="entry name" value="YefM-like_sf"/>
</dbReference>
<accession>A0A2K8U7P4</accession>
<gene>
    <name evidence="3" type="ORF">THSYN_11980</name>
</gene>
<dbReference type="KEGG" id="tsy:THSYN_11980"/>
<dbReference type="AlphaFoldDB" id="A0A2K8U7P4"/>
<evidence type="ECO:0000313" key="3">
    <source>
        <dbReference type="EMBL" id="AUB81606.1"/>
    </source>
</evidence>
<name>A0A2K8U7P4_9GAMM</name>
<reference evidence="3 4" key="1">
    <citation type="submission" date="2017-03" db="EMBL/GenBank/DDBJ databases">
        <title>Complete genome sequence of Candidatus 'Thiodictyon syntrophicum' sp. nov. strain Cad16T, a photolithoautotroph purple sulfur bacterium isolated from an alpine meromictic lake.</title>
        <authorList>
            <person name="Luedin S.M."/>
            <person name="Pothier J.F."/>
            <person name="Danza F."/>
            <person name="Storelli N."/>
            <person name="Wittwer M."/>
            <person name="Tonolla M."/>
        </authorList>
    </citation>
    <scope>NUCLEOTIDE SEQUENCE [LARGE SCALE GENOMIC DNA]</scope>
    <source>
        <strain evidence="3 4">Cad16T</strain>
    </source>
</reference>
<keyword evidence="4" id="KW-1185">Reference proteome</keyword>
<proteinExistence type="inferred from homology"/>
<evidence type="ECO:0000313" key="4">
    <source>
        <dbReference type="Proteomes" id="UP000232638"/>
    </source>
</evidence>
<comment type="similarity">
    <text evidence="1">Belongs to the phD/YefM antitoxin family.</text>
</comment>
<dbReference type="Proteomes" id="UP000232638">
    <property type="component" value="Chromosome"/>
</dbReference>
<evidence type="ECO:0008006" key="5">
    <source>
        <dbReference type="Google" id="ProtNLM"/>
    </source>
</evidence>
<evidence type="ECO:0000256" key="2">
    <source>
        <dbReference type="SAM" id="MobiDB-lite"/>
    </source>
</evidence>
<organism evidence="3 4">
    <name type="scientific">Candidatus Thiodictyon syntrophicum</name>
    <dbReference type="NCBI Taxonomy" id="1166950"/>
    <lineage>
        <taxon>Bacteria</taxon>
        <taxon>Pseudomonadati</taxon>
        <taxon>Pseudomonadota</taxon>
        <taxon>Gammaproteobacteria</taxon>
        <taxon>Chromatiales</taxon>
        <taxon>Chromatiaceae</taxon>
        <taxon>Thiodictyon</taxon>
    </lineage>
</organism>
<evidence type="ECO:0000256" key="1">
    <source>
        <dbReference type="ARBA" id="ARBA00009981"/>
    </source>
</evidence>
<protein>
    <recommendedName>
        <fullName evidence="5">Antitoxin</fullName>
    </recommendedName>
</protein>
<dbReference type="SUPFAM" id="SSF143120">
    <property type="entry name" value="YefM-like"/>
    <property type="match status" value="1"/>
</dbReference>
<feature type="region of interest" description="Disordered" evidence="2">
    <location>
        <begin position="64"/>
        <end position="85"/>
    </location>
</feature>
<dbReference type="EMBL" id="CP020370">
    <property type="protein sequence ID" value="AUB81606.1"/>
    <property type="molecule type" value="Genomic_DNA"/>
</dbReference>
<dbReference type="OrthoDB" id="72009at2"/>